<reference evidence="1 2" key="1">
    <citation type="submission" date="2022-10" db="EMBL/GenBank/DDBJ databases">
        <title>Draft genome assembly of moderately radiation resistant bacterium Metabacillus halosaccharovorans.</title>
        <authorList>
            <person name="Pal S."/>
            <person name="Gopinathan A."/>
        </authorList>
    </citation>
    <scope>NUCLEOTIDE SEQUENCE [LARGE SCALE GENOMIC DNA]</scope>
    <source>
        <strain evidence="1 2">VITHBRA001</strain>
    </source>
</reference>
<dbReference type="RefSeq" id="WP_264144141.1">
    <property type="nucleotide sequence ID" value="NZ_JAOYEY010000048.1"/>
</dbReference>
<evidence type="ECO:0000313" key="1">
    <source>
        <dbReference type="EMBL" id="MCV9887927.1"/>
    </source>
</evidence>
<proteinExistence type="predicted"/>
<evidence type="ECO:0000313" key="2">
    <source>
        <dbReference type="Proteomes" id="UP001526147"/>
    </source>
</evidence>
<accession>A0ABT3DLQ0</accession>
<name>A0ABT3DLQ0_9BACI</name>
<gene>
    <name evidence="1" type="ORF">OIH86_19975</name>
</gene>
<comment type="caution">
    <text evidence="1">The sequence shown here is derived from an EMBL/GenBank/DDBJ whole genome shotgun (WGS) entry which is preliminary data.</text>
</comment>
<organism evidence="1 2">
    <name type="scientific">Metabacillus halosaccharovorans</name>
    <dbReference type="NCBI Taxonomy" id="930124"/>
    <lineage>
        <taxon>Bacteria</taxon>
        <taxon>Bacillati</taxon>
        <taxon>Bacillota</taxon>
        <taxon>Bacilli</taxon>
        <taxon>Bacillales</taxon>
        <taxon>Bacillaceae</taxon>
        <taxon>Metabacillus</taxon>
    </lineage>
</organism>
<dbReference type="EMBL" id="JAOYEY010000048">
    <property type="protein sequence ID" value="MCV9887927.1"/>
    <property type="molecule type" value="Genomic_DNA"/>
</dbReference>
<dbReference type="Proteomes" id="UP001526147">
    <property type="component" value="Unassembled WGS sequence"/>
</dbReference>
<keyword evidence="2" id="KW-1185">Reference proteome</keyword>
<protein>
    <submittedName>
        <fullName evidence="1">Uncharacterized protein</fullName>
    </submittedName>
</protein>
<sequence length="54" mass="6262">MRCGSKCFVVEMEIRGEMRREAVTARTSVDARKTIRIEYGTEAQILSVREKNKK</sequence>